<evidence type="ECO:0000313" key="3">
    <source>
        <dbReference type="Proteomes" id="UP000195105"/>
    </source>
</evidence>
<protein>
    <submittedName>
        <fullName evidence="2">Polyketide synthase</fullName>
    </submittedName>
</protein>
<reference evidence="2 3" key="1">
    <citation type="submission" date="2017-05" db="EMBL/GenBank/DDBJ databases">
        <title>Biotechnological potential of actinobacteria isolated from South African environments.</title>
        <authorList>
            <person name="Le Roes-Hill M."/>
            <person name="Prins A."/>
            <person name="Durrell K.A."/>
        </authorList>
    </citation>
    <scope>NUCLEOTIDE SEQUENCE [LARGE SCALE GENOMIC DNA]</scope>
    <source>
        <strain evidence="2 3">HMC13</strain>
    </source>
</reference>
<accession>A0A243RTP8</accession>
<dbReference type="InterPro" id="IPR001031">
    <property type="entry name" value="Thioesterase"/>
</dbReference>
<organism evidence="2 3">
    <name type="scientific">Streptomyces swartbergensis</name>
    <dbReference type="NCBI Taxonomy" id="487165"/>
    <lineage>
        <taxon>Bacteria</taxon>
        <taxon>Bacillati</taxon>
        <taxon>Actinomycetota</taxon>
        <taxon>Actinomycetes</taxon>
        <taxon>Kitasatosporales</taxon>
        <taxon>Streptomycetaceae</taxon>
        <taxon>Streptomyces</taxon>
    </lineage>
</organism>
<sequence>RENTPLRPLRATGSRPPLFLVHAAGGPVAVYSTLAERLGEDRPVFGLERIEEARTVPEKARRYAEAIAAARPDGPFLLGGWSFGGFVAQETARQLTAAGRDVPLVVLIDSVRPLPRPGLTHADRIRAHFEGFADHVADAYGVRLELPYDELVAMDDDEDRIDTVLRALREAAEVPPAALEHQRASYLDMGIGELHRPGGYDGPVVLYRATEPAPHTVRDPAYERDDEALGWDEVCPRLEVVPVPGHHLSLLDPPHVDEIAAHLSRVLAERAP</sequence>
<dbReference type="SMART" id="SM00824">
    <property type="entry name" value="PKS_TE"/>
    <property type="match status" value="1"/>
</dbReference>
<dbReference type="AlphaFoldDB" id="A0A243RTP8"/>
<dbReference type="InterPro" id="IPR020802">
    <property type="entry name" value="TesA-like"/>
</dbReference>
<dbReference type="Pfam" id="PF00975">
    <property type="entry name" value="Thioesterase"/>
    <property type="match status" value="1"/>
</dbReference>
<gene>
    <name evidence="2" type="ORF">CA983_29430</name>
</gene>
<dbReference type="Gene3D" id="3.40.50.1820">
    <property type="entry name" value="alpha/beta hydrolase"/>
    <property type="match status" value="1"/>
</dbReference>
<feature type="domain" description="Thioesterase TesA-like" evidence="1">
    <location>
        <begin position="22"/>
        <end position="267"/>
    </location>
</feature>
<evidence type="ECO:0000259" key="1">
    <source>
        <dbReference type="SMART" id="SM00824"/>
    </source>
</evidence>
<proteinExistence type="predicted"/>
<dbReference type="Proteomes" id="UP000195105">
    <property type="component" value="Unassembled WGS sequence"/>
</dbReference>
<keyword evidence="3" id="KW-1185">Reference proteome</keyword>
<dbReference type="InterPro" id="IPR029058">
    <property type="entry name" value="AB_hydrolase_fold"/>
</dbReference>
<comment type="caution">
    <text evidence="2">The sequence shown here is derived from an EMBL/GenBank/DDBJ whole genome shotgun (WGS) entry which is preliminary data.</text>
</comment>
<name>A0A243RTP8_9ACTN</name>
<feature type="non-terminal residue" evidence="2">
    <location>
        <position position="1"/>
    </location>
</feature>
<dbReference type="EMBL" id="NGFN01000231">
    <property type="protein sequence ID" value="OUC98259.1"/>
    <property type="molecule type" value="Genomic_DNA"/>
</dbReference>
<evidence type="ECO:0000313" key="2">
    <source>
        <dbReference type="EMBL" id="OUC98259.1"/>
    </source>
</evidence>
<dbReference type="RefSeq" id="WP_143645580.1">
    <property type="nucleotide sequence ID" value="NZ_NGFN01000231.1"/>
</dbReference>
<dbReference type="SUPFAM" id="SSF53474">
    <property type="entry name" value="alpha/beta-Hydrolases"/>
    <property type="match status" value="1"/>
</dbReference>